<evidence type="ECO:0000313" key="7">
    <source>
        <dbReference type="Proteomes" id="UP000198876"/>
    </source>
</evidence>
<keyword evidence="2" id="KW-0328">Glycosyltransferase</keyword>
<dbReference type="CDD" id="cd04186">
    <property type="entry name" value="GT_2_like_c"/>
    <property type="match status" value="1"/>
</dbReference>
<dbReference type="SUPFAM" id="SSF53448">
    <property type="entry name" value="Nucleotide-diphospho-sugar transferases"/>
    <property type="match status" value="1"/>
</dbReference>
<dbReference type="STRING" id="553467.SAMN04488063_2820"/>
<keyword evidence="7" id="KW-1185">Reference proteome</keyword>
<evidence type="ECO:0000256" key="1">
    <source>
        <dbReference type="ARBA" id="ARBA00006739"/>
    </source>
</evidence>
<feature type="transmembrane region" description="Helical" evidence="4">
    <location>
        <begin position="260"/>
        <end position="279"/>
    </location>
</feature>
<protein>
    <recommendedName>
        <fullName evidence="5">Glycosyltransferase 2-like domain-containing protein</fullName>
    </recommendedName>
</protein>
<evidence type="ECO:0000256" key="4">
    <source>
        <dbReference type="SAM" id="Phobius"/>
    </source>
</evidence>
<reference evidence="7" key="1">
    <citation type="submission" date="2016-10" db="EMBL/GenBank/DDBJ databases">
        <authorList>
            <person name="Varghese N."/>
            <person name="Submissions S."/>
        </authorList>
    </citation>
    <scope>NUCLEOTIDE SEQUENCE [LARGE SCALE GENOMIC DNA]</scope>
    <source>
        <strain evidence="7">CGMCC 1.7739</strain>
    </source>
</reference>
<keyword evidence="4" id="KW-0812">Transmembrane</keyword>
<dbReference type="Pfam" id="PF00535">
    <property type="entry name" value="Glycos_transf_2"/>
    <property type="match status" value="1"/>
</dbReference>
<dbReference type="InterPro" id="IPR029044">
    <property type="entry name" value="Nucleotide-diphossugar_trans"/>
</dbReference>
<feature type="domain" description="Glycosyltransferase 2-like" evidence="5">
    <location>
        <begin position="20"/>
        <end position="145"/>
    </location>
</feature>
<sequence length="309" mass="34975">MGRLLSRDRTKEEEYPLVGIVVLTWENYEDTAECLESIRSVAYPNFETIVVDNGSADGSRERLVEEFDWCTFVLNDENRGFAGGNNPGIACALSRGVDYVLLLNNDTVVEPDFLTPLVETAEKNEDVVGVGGVEYRAGSDEILRAGGKFYPYLGGRVTPVREVEAETPYETNYVPSSLLLLDGEFVETNDVLHEGYFLGMDDVDVAVQARKQGKRMFVDPRSTIHHKEGMTGDRSPFMTYHWMRNRLQFASMRLTGLTRGIFYLMFALTVVQFSLIWIARRRGDLLRSTYYGVADHARDGGFRSYEFFG</sequence>
<dbReference type="EMBL" id="FOOQ01000003">
    <property type="protein sequence ID" value="SFG73285.1"/>
    <property type="molecule type" value="Genomic_DNA"/>
</dbReference>
<keyword evidence="4" id="KW-1133">Transmembrane helix</keyword>
<organism evidence="6 7">
    <name type="scientific">Halopelagius inordinatus</name>
    <dbReference type="NCBI Taxonomy" id="553467"/>
    <lineage>
        <taxon>Archaea</taxon>
        <taxon>Methanobacteriati</taxon>
        <taxon>Methanobacteriota</taxon>
        <taxon>Stenosarchaea group</taxon>
        <taxon>Halobacteria</taxon>
        <taxon>Halobacteriales</taxon>
        <taxon>Haloferacaceae</taxon>
    </lineage>
</organism>
<evidence type="ECO:0000256" key="3">
    <source>
        <dbReference type="ARBA" id="ARBA00022679"/>
    </source>
</evidence>
<keyword evidence="4" id="KW-0472">Membrane</keyword>
<dbReference type="Gene3D" id="3.90.550.10">
    <property type="entry name" value="Spore Coat Polysaccharide Biosynthesis Protein SpsA, Chain A"/>
    <property type="match status" value="1"/>
</dbReference>
<dbReference type="PANTHER" id="PTHR43179">
    <property type="entry name" value="RHAMNOSYLTRANSFERASE WBBL"/>
    <property type="match status" value="1"/>
</dbReference>
<comment type="similarity">
    <text evidence="1">Belongs to the glycosyltransferase 2 family.</text>
</comment>
<dbReference type="InterPro" id="IPR001173">
    <property type="entry name" value="Glyco_trans_2-like"/>
</dbReference>
<name>A0A1I2U7Z2_9EURY</name>
<evidence type="ECO:0000259" key="5">
    <source>
        <dbReference type="Pfam" id="PF00535"/>
    </source>
</evidence>
<proteinExistence type="inferred from homology"/>
<dbReference type="OrthoDB" id="46222at2157"/>
<accession>A0A1I2U7Z2</accession>
<dbReference type="Proteomes" id="UP000198876">
    <property type="component" value="Unassembled WGS sequence"/>
</dbReference>
<keyword evidence="3" id="KW-0808">Transferase</keyword>
<dbReference type="AlphaFoldDB" id="A0A1I2U7Z2"/>
<dbReference type="GO" id="GO:0016757">
    <property type="term" value="F:glycosyltransferase activity"/>
    <property type="evidence" value="ECO:0007669"/>
    <property type="project" value="UniProtKB-KW"/>
</dbReference>
<dbReference type="RefSeq" id="WP_092893204.1">
    <property type="nucleotide sequence ID" value="NZ_FOOQ01000003.1"/>
</dbReference>
<dbReference type="PANTHER" id="PTHR43179:SF12">
    <property type="entry name" value="GALACTOFURANOSYLTRANSFERASE GLFT2"/>
    <property type="match status" value="1"/>
</dbReference>
<evidence type="ECO:0000313" key="6">
    <source>
        <dbReference type="EMBL" id="SFG73285.1"/>
    </source>
</evidence>
<evidence type="ECO:0000256" key="2">
    <source>
        <dbReference type="ARBA" id="ARBA00022676"/>
    </source>
</evidence>
<gene>
    <name evidence="6" type="ORF">SAMN04488063_2820</name>
</gene>